<comment type="caution">
    <text evidence="3">The sequence shown here is derived from an EMBL/GenBank/DDBJ whole genome shotgun (WGS) entry which is preliminary data.</text>
</comment>
<evidence type="ECO:0000313" key="4">
    <source>
        <dbReference type="Proteomes" id="UP000179283"/>
    </source>
</evidence>
<organism evidence="3 4">
    <name type="scientific">Candidatus Zambryskibacteria bacterium RIFCSPLOWO2_01_FULL_43_17</name>
    <dbReference type="NCBI Taxonomy" id="1802760"/>
    <lineage>
        <taxon>Bacteria</taxon>
        <taxon>Candidatus Zambryskiibacteriota</taxon>
    </lineage>
</organism>
<feature type="chain" id="PRO_5009584676" description="DUF5667 domain-containing protein" evidence="2">
    <location>
        <begin position="27"/>
        <end position="220"/>
    </location>
</feature>
<name>A0A1G2U574_9BACT</name>
<evidence type="ECO:0000256" key="1">
    <source>
        <dbReference type="SAM" id="Coils"/>
    </source>
</evidence>
<evidence type="ECO:0000313" key="3">
    <source>
        <dbReference type="EMBL" id="OHB04638.1"/>
    </source>
</evidence>
<sequence>MSNSRNTLIGSLLIASFVLAPSISYARENEPNDDSSIRLQAQAQININSTKSTTSSTTLKQRLEDRREDRIEKLQGEVDDRLSKLREDIEKRIQNHAEWMIKRFNAAVERLEKLTARIETRIAKLKSEGKNTAEAEKFVVEAKIQIGEAVAGIAKIEVAFETALSADSLKGSFEEVRSLADSIRDDLKAAHRALMSTLPIIKGLSTSLNVNASTSVQTVQ</sequence>
<proteinExistence type="predicted"/>
<protein>
    <recommendedName>
        <fullName evidence="5">DUF5667 domain-containing protein</fullName>
    </recommendedName>
</protein>
<evidence type="ECO:0000256" key="2">
    <source>
        <dbReference type="SAM" id="SignalP"/>
    </source>
</evidence>
<gene>
    <name evidence="3" type="ORF">A2920_01750</name>
</gene>
<evidence type="ECO:0008006" key="5">
    <source>
        <dbReference type="Google" id="ProtNLM"/>
    </source>
</evidence>
<reference evidence="3 4" key="1">
    <citation type="journal article" date="2016" name="Nat. Commun.">
        <title>Thousands of microbial genomes shed light on interconnected biogeochemical processes in an aquifer system.</title>
        <authorList>
            <person name="Anantharaman K."/>
            <person name="Brown C.T."/>
            <person name="Hug L.A."/>
            <person name="Sharon I."/>
            <person name="Castelle C.J."/>
            <person name="Probst A.J."/>
            <person name="Thomas B.C."/>
            <person name="Singh A."/>
            <person name="Wilkins M.J."/>
            <person name="Karaoz U."/>
            <person name="Brodie E.L."/>
            <person name="Williams K.H."/>
            <person name="Hubbard S.S."/>
            <person name="Banfield J.F."/>
        </authorList>
    </citation>
    <scope>NUCLEOTIDE SEQUENCE [LARGE SCALE GENOMIC DNA]</scope>
</reference>
<keyword evidence="2" id="KW-0732">Signal</keyword>
<dbReference type="EMBL" id="MHWD01000008">
    <property type="protein sequence ID" value="OHB04638.1"/>
    <property type="molecule type" value="Genomic_DNA"/>
</dbReference>
<feature type="coiled-coil region" evidence="1">
    <location>
        <begin position="101"/>
        <end position="128"/>
    </location>
</feature>
<keyword evidence="1" id="KW-0175">Coiled coil</keyword>
<feature type="signal peptide" evidence="2">
    <location>
        <begin position="1"/>
        <end position="26"/>
    </location>
</feature>
<dbReference type="Proteomes" id="UP000179283">
    <property type="component" value="Unassembled WGS sequence"/>
</dbReference>
<dbReference type="AlphaFoldDB" id="A0A1G2U574"/>
<accession>A0A1G2U574</accession>